<reference evidence="15 16" key="1">
    <citation type="submission" date="2019-03" db="EMBL/GenBank/DDBJ databases">
        <authorList>
            <consortium name="Pathogen Informatics"/>
        </authorList>
    </citation>
    <scope>NUCLEOTIDE SEQUENCE [LARGE SCALE GENOMIC DNA]</scope>
    <source>
        <strain evidence="15 16">NCTC12998</strain>
    </source>
</reference>
<evidence type="ECO:0000256" key="1">
    <source>
        <dbReference type="ARBA" id="ARBA00004651"/>
    </source>
</evidence>
<feature type="transmembrane region" description="Helical" evidence="14">
    <location>
        <begin position="175"/>
        <end position="193"/>
    </location>
</feature>
<comment type="similarity">
    <text evidence="11">Belongs to the UlaA family.</text>
</comment>
<dbReference type="InterPro" id="IPR004703">
    <property type="entry name" value="PTS_sugar-sp_permease"/>
</dbReference>
<evidence type="ECO:0000256" key="12">
    <source>
        <dbReference type="ARBA" id="ARBA00039702"/>
    </source>
</evidence>
<evidence type="ECO:0000256" key="3">
    <source>
        <dbReference type="ARBA" id="ARBA00022448"/>
    </source>
</evidence>
<keyword evidence="7 14" id="KW-0812">Transmembrane</keyword>
<keyword evidence="3" id="KW-0813">Transport</keyword>
<keyword evidence="6" id="KW-0598">Phosphotransferase system</keyword>
<protein>
    <recommendedName>
        <fullName evidence="12">Ascorbate-specific PTS system EIIC component</fullName>
    </recommendedName>
    <alternativeName>
        <fullName evidence="13">Ascorbate-specific permease IIC component UlaA</fullName>
    </alternativeName>
</protein>
<comment type="function">
    <text evidence="10">The phosphoenolpyruvate-dependent sugar phosphotransferase system (sugar PTS), a major carbohydrate active transport system, catalyzes the phosphorylation of incoming sugar substrates concomitantly with their translocation across the cell membrane. The enzyme II UlaABC PTS system is involved in ascorbate transport.</text>
</comment>
<proteinExistence type="inferred from homology"/>
<evidence type="ECO:0000256" key="2">
    <source>
        <dbReference type="ARBA" id="ARBA00011738"/>
    </source>
</evidence>
<feature type="transmembrane region" description="Helical" evidence="14">
    <location>
        <begin position="70"/>
        <end position="91"/>
    </location>
</feature>
<evidence type="ECO:0000313" key="16">
    <source>
        <dbReference type="Proteomes" id="UP000345637"/>
    </source>
</evidence>
<evidence type="ECO:0000313" key="15">
    <source>
        <dbReference type="EMBL" id="VFS60056.1"/>
    </source>
</evidence>
<dbReference type="PANTHER" id="PTHR33843:SF4">
    <property type="entry name" value="ASCORBATE-SPECIFIC PTS SYSTEM EIIC COMPONENT"/>
    <property type="match status" value="1"/>
</dbReference>
<dbReference type="PANTHER" id="PTHR33843">
    <property type="entry name" value="ASCORBATE-SPECIFIC PTS SYSTEM EIIC COMPONENT"/>
    <property type="match status" value="1"/>
</dbReference>
<keyword evidence="9 14" id="KW-0472">Membrane</keyword>
<gene>
    <name evidence="15" type="primary">ulaA_1</name>
    <name evidence="15" type="ORF">NCTC12998_01217</name>
</gene>
<comment type="subunit">
    <text evidence="2">Homodimer.</text>
</comment>
<feature type="transmembrane region" description="Helical" evidence="14">
    <location>
        <begin position="129"/>
        <end position="148"/>
    </location>
</feature>
<organism evidence="15 16">
    <name type="scientific">Raoultella planticola</name>
    <name type="common">Klebsiella planticola</name>
    <dbReference type="NCBI Taxonomy" id="575"/>
    <lineage>
        <taxon>Bacteria</taxon>
        <taxon>Pseudomonadati</taxon>
        <taxon>Pseudomonadota</taxon>
        <taxon>Gammaproteobacteria</taxon>
        <taxon>Enterobacterales</taxon>
        <taxon>Enterobacteriaceae</taxon>
        <taxon>Klebsiella/Raoultella group</taxon>
        <taxon>Raoultella</taxon>
    </lineage>
</organism>
<dbReference type="GO" id="GO:0009401">
    <property type="term" value="P:phosphoenolpyruvate-dependent sugar phosphotransferase system"/>
    <property type="evidence" value="ECO:0007669"/>
    <property type="project" value="UniProtKB-KW"/>
</dbReference>
<dbReference type="GO" id="GO:0005886">
    <property type="term" value="C:plasma membrane"/>
    <property type="evidence" value="ECO:0007669"/>
    <property type="project" value="UniProtKB-SubCell"/>
</dbReference>
<keyword evidence="4" id="KW-1003">Cell membrane</keyword>
<evidence type="ECO:0000256" key="4">
    <source>
        <dbReference type="ARBA" id="ARBA00022475"/>
    </source>
</evidence>
<dbReference type="AlphaFoldDB" id="A0A485AIS8"/>
<feature type="transmembrane region" description="Helical" evidence="14">
    <location>
        <begin position="43"/>
        <end position="63"/>
    </location>
</feature>
<evidence type="ECO:0000256" key="7">
    <source>
        <dbReference type="ARBA" id="ARBA00022692"/>
    </source>
</evidence>
<dbReference type="InterPro" id="IPR051562">
    <property type="entry name" value="Ascorbate-PTS_EIIC"/>
</dbReference>
<dbReference type="Proteomes" id="UP000345637">
    <property type="component" value="Unassembled WGS sequence"/>
</dbReference>
<evidence type="ECO:0000256" key="14">
    <source>
        <dbReference type="SAM" id="Phobius"/>
    </source>
</evidence>
<evidence type="ECO:0000256" key="6">
    <source>
        <dbReference type="ARBA" id="ARBA00022683"/>
    </source>
</evidence>
<evidence type="ECO:0000256" key="10">
    <source>
        <dbReference type="ARBA" id="ARBA00037387"/>
    </source>
</evidence>
<feature type="transmembrane region" description="Helical" evidence="14">
    <location>
        <begin position="97"/>
        <end position="117"/>
    </location>
</feature>
<feature type="transmembrane region" description="Helical" evidence="14">
    <location>
        <begin position="205"/>
        <end position="224"/>
    </location>
</feature>
<name>A0A485AIS8_RAOPL</name>
<evidence type="ECO:0000256" key="13">
    <source>
        <dbReference type="ARBA" id="ARBA00042859"/>
    </source>
</evidence>
<keyword evidence="8 14" id="KW-1133">Transmembrane helix</keyword>
<evidence type="ECO:0000256" key="8">
    <source>
        <dbReference type="ARBA" id="ARBA00022989"/>
    </source>
</evidence>
<keyword evidence="5" id="KW-0762">Sugar transport</keyword>
<dbReference type="Pfam" id="PF03611">
    <property type="entry name" value="EIIC-GAT"/>
    <property type="match status" value="1"/>
</dbReference>
<evidence type="ECO:0000256" key="9">
    <source>
        <dbReference type="ARBA" id="ARBA00023136"/>
    </source>
</evidence>
<dbReference type="EMBL" id="CAADJE010000015">
    <property type="protein sequence ID" value="VFS60056.1"/>
    <property type="molecule type" value="Genomic_DNA"/>
</dbReference>
<evidence type="ECO:0000256" key="5">
    <source>
        <dbReference type="ARBA" id="ARBA00022597"/>
    </source>
</evidence>
<evidence type="ECO:0000256" key="11">
    <source>
        <dbReference type="ARBA" id="ARBA00038218"/>
    </source>
</evidence>
<sequence length="341" mass="36916">MLSAGAGVIVANLNPLGGIIEAGFNIRGVIPNNEAIVSVAQKVLGVETMSILLLGFIFNLLIARCTKYKYIFLTGHHSFFLACLFSAVLQAAEFRGWMLVLIGGFLLGSWSAISPAIGQRYTKQVTEDGGIAMGHFGSLGYYISAWIASKTGNPANSFADTEISEKWGFLRDTTVTTGIVMFVIYFVCSAVAGTEYLRTITDQNMLIFSILTGLQFAVGVAIVYNGVRLILGDLVPAFQGISQKLIPDSIPAVDCAVFFTFKPNGGGRRFYQLLYRRSGRDAAAGRLRHGADHSRYGAAFLLRRDLRRFSPTSWAASGAASLPRSLAASSSPSCRRCCYRL</sequence>
<comment type="subcellular location">
    <subcellularLocation>
        <location evidence="1">Cell membrane</location>
        <topology evidence="1">Multi-pass membrane protein</topology>
    </subcellularLocation>
</comment>
<accession>A0A485AIS8</accession>